<dbReference type="PROSITE" id="PS00059">
    <property type="entry name" value="ADH_ZINC"/>
    <property type="match status" value="1"/>
</dbReference>
<organism evidence="6 7">
    <name type="scientific">Haloterrigena gelatinilytica</name>
    <dbReference type="NCBI Taxonomy" id="2741724"/>
    <lineage>
        <taxon>Archaea</taxon>
        <taxon>Methanobacteriati</taxon>
        <taxon>Methanobacteriota</taxon>
        <taxon>Stenosarchaea group</taxon>
        <taxon>Halobacteria</taxon>
        <taxon>Halobacteriales</taxon>
        <taxon>Natrialbaceae</taxon>
        <taxon>Haloterrigena</taxon>
    </lineage>
</organism>
<dbReference type="InterPro" id="IPR013154">
    <property type="entry name" value="ADH-like_N"/>
</dbReference>
<dbReference type="SUPFAM" id="SSF51735">
    <property type="entry name" value="NAD(P)-binding Rossmann-fold domains"/>
    <property type="match status" value="1"/>
</dbReference>
<dbReference type="EMBL" id="JABURA010000003">
    <property type="protein sequence ID" value="NUB93698.1"/>
    <property type="molecule type" value="Genomic_DNA"/>
</dbReference>
<dbReference type="PANTHER" id="PTHR43401">
    <property type="entry name" value="L-THREONINE 3-DEHYDROGENASE"/>
    <property type="match status" value="1"/>
</dbReference>
<evidence type="ECO:0000256" key="3">
    <source>
        <dbReference type="ARBA" id="ARBA00023002"/>
    </source>
</evidence>
<dbReference type="GO" id="GO:0030554">
    <property type="term" value="F:adenyl nucleotide binding"/>
    <property type="evidence" value="ECO:0007669"/>
    <property type="project" value="UniProtKB-ARBA"/>
</dbReference>
<sequence length="384" mass="41788">MQSLVVDAQWDPRAEYDVSDAERESKKAMNASQVWRDPELRVTERERPTPEGDEVLVRVRYAGICGSDVSMLETDEDGYVHYSAYLRLPNVTGHEFVGEVVETGDDAQLFEEGDLVTAEVTDYCGRCNMCRQGFMGHCENFEQLGFTIPGAFAEYAAVPEKLCWDVSALRDAYETDDEALRAAATIEPSTITYHGLFARADGVLPGDYHVYHGAGPIGLTGMNVSRAAGAGKVIAFEPSDARREVARDLGFEHVYNPIEDDPVETIASVTDGEGADVHVETAGAVSQTYPAIEDSLAEGANVVHISNAASDPDVALRKYQGNSAQLYGSEGHTGQQVYPRVIRLMAAGQLDNRPLITSTFDLSNADEAIRTAAERVDGKVLIEI</sequence>
<dbReference type="Proteomes" id="UP000728647">
    <property type="component" value="Unassembled WGS sequence"/>
</dbReference>
<evidence type="ECO:0000256" key="4">
    <source>
        <dbReference type="RuleBase" id="RU361277"/>
    </source>
</evidence>
<dbReference type="GO" id="GO:0043168">
    <property type="term" value="F:anion binding"/>
    <property type="evidence" value="ECO:0007669"/>
    <property type="project" value="UniProtKB-ARBA"/>
</dbReference>
<dbReference type="PANTHER" id="PTHR43401:SF2">
    <property type="entry name" value="L-THREONINE 3-DEHYDROGENASE"/>
    <property type="match status" value="1"/>
</dbReference>
<dbReference type="AlphaFoldDB" id="A0A8J8GP30"/>
<protein>
    <submittedName>
        <fullName evidence="6">Alcohol dehydrogenase catalytic domain-containing protein</fullName>
    </submittedName>
</protein>
<reference evidence="6" key="1">
    <citation type="submission" date="2020-06" db="EMBL/GenBank/DDBJ databases">
        <title>Haloterrigena sp. nov., an extremely halophilic archaeon isolated from a saline sediment.</title>
        <authorList>
            <person name="Liu B.-B."/>
        </authorList>
    </citation>
    <scope>NUCLEOTIDE SEQUENCE</scope>
    <source>
        <strain evidence="6">SYSU A121-1</strain>
    </source>
</reference>
<dbReference type="GO" id="GO:0016616">
    <property type="term" value="F:oxidoreductase activity, acting on the CH-OH group of donors, NAD or NADP as acceptor"/>
    <property type="evidence" value="ECO:0007669"/>
    <property type="project" value="UniProtKB-ARBA"/>
</dbReference>
<accession>A0A8J8GP30</accession>
<dbReference type="InterPro" id="IPR011032">
    <property type="entry name" value="GroES-like_sf"/>
</dbReference>
<gene>
    <name evidence="6" type="ORF">HT576_22215</name>
</gene>
<dbReference type="InterPro" id="IPR013149">
    <property type="entry name" value="ADH-like_C"/>
</dbReference>
<dbReference type="RefSeq" id="WP_174703353.1">
    <property type="nucleotide sequence ID" value="NZ_JABURA010000003.1"/>
</dbReference>
<comment type="similarity">
    <text evidence="4">Belongs to the zinc-containing alcohol dehydrogenase family.</text>
</comment>
<dbReference type="SUPFAM" id="SSF50129">
    <property type="entry name" value="GroES-like"/>
    <property type="match status" value="1"/>
</dbReference>
<keyword evidence="2 4" id="KW-0862">Zinc</keyword>
<comment type="caution">
    <text evidence="6">The sequence shown here is derived from an EMBL/GenBank/DDBJ whole genome shotgun (WGS) entry which is preliminary data.</text>
</comment>
<evidence type="ECO:0000256" key="1">
    <source>
        <dbReference type="ARBA" id="ARBA00022723"/>
    </source>
</evidence>
<evidence type="ECO:0000313" key="6">
    <source>
        <dbReference type="EMBL" id="NUB93698.1"/>
    </source>
</evidence>
<dbReference type="GO" id="GO:0008270">
    <property type="term" value="F:zinc ion binding"/>
    <property type="evidence" value="ECO:0007669"/>
    <property type="project" value="InterPro"/>
</dbReference>
<dbReference type="Pfam" id="PF00107">
    <property type="entry name" value="ADH_zinc_N"/>
    <property type="match status" value="1"/>
</dbReference>
<dbReference type="GO" id="GO:0051262">
    <property type="term" value="P:protein tetramerization"/>
    <property type="evidence" value="ECO:0007669"/>
    <property type="project" value="UniProtKB-ARBA"/>
</dbReference>
<dbReference type="Gene3D" id="3.90.180.10">
    <property type="entry name" value="Medium-chain alcohol dehydrogenases, catalytic domain"/>
    <property type="match status" value="1"/>
</dbReference>
<dbReference type="NCBIfam" id="NF041097">
    <property type="entry name" value="keto_inos_dh_IolM"/>
    <property type="match status" value="1"/>
</dbReference>
<dbReference type="OrthoDB" id="73567at2157"/>
<dbReference type="InterPro" id="IPR036291">
    <property type="entry name" value="NAD(P)-bd_dom_sf"/>
</dbReference>
<dbReference type="Gene3D" id="3.40.50.720">
    <property type="entry name" value="NAD(P)-binding Rossmann-like Domain"/>
    <property type="match status" value="1"/>
</dbReference>
<feature type="domain" description="Enoyl reductase (ER)" evidence="5">
    <location>
        <begin position="36"/>
        <end position="382"/>
    </location>
</feature>
<keyword evidence="1 4" id="KW-0479">Metal-binding</keyword>
<keyword evidence="3" id="KW-0560">Oxidoreductase</keyword>
<dbReference type="InterPro" id="IPR002328">
    <property type="entry name" value="ADH_Zn_CS"/>
</dbReference>
<evidence type="ECO:0000256" key="2">
    <source>
        <dbReference type="ARBA" id="ARBA00022833"/>
    </source>
</evidence>
<evidence type="ECO:0000259" key="5">
    <source>
        <dbReference type="SMART" id="SM00829"/>
    </source>
</evidence>
<evidence type="ECO:0000313" key="7">
    <source>
        <dbReference type="Proteomes" id="UP000728647"/>
    </source>
</evidence>
<dbReference type="SMART" id="SM00829">
    <property type="entry name" value="PKS_ER"/>
    <property type="match status" value="1"/>
</dbReference>
<name>A0A8J8GP30_9EURY</name>
<dbReference type="GO" id="GO:0044281">
    <property type="term" value="P:small molecule metabolic process"/>
    <property type="evidence" value="ECO:0007669"/>
    <property type="project" value="UniProtKB-ARBA"/>
</dbReference>
<dbReference type="InterPro" id="IPR050129">
    <property type="entry name" value="Zn_alcohol_dh"/>
</dbReference>
<dbReference type="InterPro" id="IPR053539">
    <property type="entry name" value="Scyllo-inosose_DH"/>
</dbReference>
<dbReference type="Pfam" id="PF08240">
    <property type="entry name" value="ADH_N"/>
    <property type="match status" value="1"/>
</dbReference>
<comment type="cofactor">
    <cofactor evidence="4">
        <name>Zn(2+)</name>
        <dbReference type="ChEBI" id="CHEBI:29105"/>
    </cofactor>
</comment>
<proteinExistence type="inferred from homology"/>
<dbReference type="InterPro" id="IPR020843">
    <property type="entry name" value="ER"/>
</dbReference>